<reference evidence="2 3" key="1">
    <citation type="submission" date="2018-05" db="EMBL/GenBank/DDBJ databases">
        <title>Paenibacillus flagellatus sp. nov., isolated from selenium mineral soil.</title>
        <authorList>
            <person name="Dai X."/>
        </authorList>
    </citation>
    <scope>NUCLEOTIDE SEQUENCE [LARGE SCALE GENOMIC DNA]</scope>
    <source>
        <strain evidence="2 3">DXL2</strain>
    </source>
</reference>
<dbReference type="EMBL" id="QJVJ01000006">
    <property type="protein sequence ID" value="PYI53832.1"/>
    <property type="molecule type" value="Genomic_DNA"/>
</dbReference>
<protein>
    <submittedName>
        <fullName evidence="2">Vacuolar transporter</fullName>
    </submittedName>
</protein>
<keyword evidence="3" id="KW-1185">Reference proteome</keyword>
<dbReference type="Proteomes" id="UP000247476">
    <property type="component" value="Unassembled WGS sequence"/>
</dbReference>
<evidence type="ECO:0000313" key="2">
    <source>
        <dbReference type="EMBL" id="PYI53832.1"/>
    </source>
</evidence>
<sequence>MQFMGRKLRHELKYYIHPHEYVQLRQRVSAMLNLDGNSEDKEGYSIRSLYFDGPHEHSLYDKVNGIFSRQKYRIRIYNGSDGVIKLERKSKYGDYICKEAAPLHREQYERLLAGEGSVLKDATVPLLKDFYFAVEQRGFRPAVIVDYTREAYIYEHGDVRVTFDKKLAAGINTLDLFDPGLALVEVLEPGKTIMEIKFNEYLPEAVRQLMQPQHHARSAISKYVLCREIGMRHYTYK</sequence>
<dbReference type="Gene3D" id="3.20.100.30">
    <property type="entry name" value="VTC, catalytic tunnel domain"/>
    <property type="match status" value="1"/>
</dbReference>
<evidence type="ECO:0000313" key="3">
    <source>
        <dbReference type="Proteomes" id="UP000247476"/>
    </source>
</evidence>
<dbReference type="GO" id="GO:0006799">
    <property type="term" value="P:polyphosphate biosynthetic process"/>
    <property type="evidence" value="ECO:0007669"/>
    <property type="project" value="UniProtKB-ARBA"/>
</dbReference>
<organism evidence="2 3">
    <name type="scientific">Paenibacillus flagellatus</name>
    <dbReference type="NCBI Taxonomy" id="2211139"/>
    <lineage>
        <taxon>Bacteria</taxon>
        <taxon>Bacillati</taxon>
        <taxon>Bacillota</taxon>
        <taxon>Bacilli</taxon>
        <taxon>Bacillales</taxon>
        <taxon>Paenibacillaceae</taxon>
        <taxon>Paenibacillus</taxon>
    </lineage>
</organism>
<name>A0A2V5K520_9BACL</name>
<evidence type="ECO:0000259" key="1">
    <source>
        <dbReference type="Pfam" id="PF09359"/>
    </source>
</evidence>
<dbReference type="RefSeq" id="WP_110840820.1">
    <property type="nucleotide sequence ID" value="NZ_QJVJ01000006.1"/>
</dbReference>
<feature type="domain" description="VTC" evidence="1">
    <location>
        <begin position="9"/>
        <end position="226"/>
    </location>
</feature>
<dbReference type="InterPro" id="IPR042267">
    <property type="entry name" value="VTC_sf"/>
</dbReference>
<dbReference type="OrthoDB" id="9784042at2"/>
<dbReference type="InterPro" id="IPR018966">
    <property type="entry name" value="VTC_domain"/>
</dbReference>
<dbReference type="Pfam" id="PF09359">
    <property type="entry name" value="VTC"/>
    <property type="match status" value="1"/>
</dbReference>
<dbReference type="CDD" id="cd07750">
    <property type="entry name" value="PolyPPase_VTC_like"/>
    <property type="match status" value="1"/>
</dbReference>
<proteinExistence type="predicted"/>
<gene>
    <name evidence="2" type="ORF">DLM86_14845</name>
</gene>
<comment type="caution">
    <text evidence="2">The sequence shown here is derived from an EMBL/GenBank/DDBJ whole genome shotgun (WGS) entry which is preliminary data.</text>
</comment>
<dbReference type="AlphaFoldDB" id="A0A2V5K520"/>
<accession>A0A2V5K520</accession>